<dbReference type="GO" id="GO:0006227">
    <property type="term" value="P:dUDP biosynthetic process"/>
    <property type="evidence" value="ECO:0007669"/>
    <property type="project" value="TreeGrafter"/>
</dbReference>
<comment type="function">
    <text evidence="10 11">Phosphorylation of dTMP to form dTDP in both de novo and salvage pathways of dTTP synthesis.</text>
</comment>
<dbReference type="KEGG" id="bths:CNY62_06070"/>
<evidence type="ECO:0000256" key="9">
    <source>
        <dbReference type="ARBA" id="ARBA00048743"/>
    </source>
</evidence>
<dbReference type="PANTHER" id="PTHR10344">
    <property type="entry name" value="THYMIDYLATE KINASE"/>
    <property type="match status" value="1"/>
</dbReference>
<dbReference type="Pfam" id="PF02223">
    <property type="entry name" value="Thymidylate_kin"/>
    <property type="match status" value="1"/>
</dbReference>
<evidence type="ECO:0000259" key="12">
    <source>
        <dbReference type="Pfam" id="PF02223"/>
    </source>
</evidence>
<dbReference type="FunFam" id="3.40.50.300:FF:000225">
    <property type="entry name" value="Thymidylate kinase"/>
    <property type="match status" value="1"/>
</dbReference>
<evidence type="ECO:0000256" key="6">
    <source>
        <dbReference type="ARBA" id="ARBA00022741"/>
    </source>
</evidence>
<dbReference type="InterPro" id="IPR018095">
    <property type="entry name" value="Thymidylate_kin_CS"/>
</dbReference>
<protein>
    <recommendedName>
        <fullName evidence="3 11">Thymidylate kinase</fullName>
        <ecNumber evidence="2 11">2.7.4.9</ecNumber>
    </recommendedName>
    <alternativeName>
        <fullName evidence="11">dTMP kinase</fullName>
    </alternativeName>
</protein>
<reference evidence="13 15" key="1">
    <citation type="submission" date="2017-09" db="EMBL/GenBank/DDBJ databases">
        <title>Complete Genome Sequences of Two Strains of the Meat Spoilage Bacterium Brochothrix thermosphacta Isolated from Ground Chicken.</title>
        <authorList>
            <person name="Paoli G.C."/>
            <person name="Wijey C."/>
            <person name="Chen C.-Y."/>
            <person name="Nguyen L."/>
            <person name="Yan X."/>
            <person name="Irwin P.L."/>
        </authorList>
    </citation>
    <scope>NUCLEOTIDE SEQUENCE [LARGE SCALE GENOMIC DNA]</scope>
    <source>
        <strain evidence="13 15">BI</strain>
    </source>
</reference>
<dbReference type="NCBIfam" id="TIGR00041">
    <property type="entry name" value="DTMP_kinase"/>
    <property type="match status" value="1"/>
</dbReference>
<evidence type="ECO:0000256" key="10">
    <source>
        <dbReference type="ARBA" id="ARBA00057735"/>
    </source>
</evidence>
<reference evidence="14" key="2">
    <citation type="submission" date="2018-04" db="EMBL/GenBank/DDBJ databases">
        <authorList>
            <person name="Go L.Y."/>
            <person name="Mitchell J.A."/>
        </authorList>
    </citation>
    <scope>NUCLEOTIDE SEQUENCE</scope>
    <source>
        <strain evidence="14">BSAS1 3</strain>
    </source>
</reference>
<feature type="binding site" evidence="11">
    <location>
        <begin position="11"/>
        <end position="18"/>
    </location>
    <ligand>
        <name>ATP</name>
        <dbReference type="ChEBI" id="CHEBI:30616"/>
    </ligand>
</feature>
<dbReference type="Gene3D" id="3.40.50.300">
    <property type="entry name" value="P-loop containing nucleotide triphosphate hydrolases"/>
    <property type="match status" value="1"/>
</dbReference>
<dbReference type="PROSITE" id="PS01331">
    <property type="entry name" value="THYMIDYLATE_KINASE"/>
    <property type="match status" value="1"/>
</dbReference>
<evidence type="ECO:0000256" key="7">
    <source>
        <dbReference type="ARBA" id="ARBA00022777"/>
    </source>
</evidence>
<proteinExistence type="inferred from homology"/>
<reference evidence="16" key="3">
    <citation type="submission" date="2018-04" db="EMBL/GenBank/DDBJ databases">
        <authorList>
            <person name="Illikoud N."/>
        </authorList>
    </citation>
    <scope>NUCLEOTIDE SEQUENCE [LARGE SCALE GENOMIC DNA]</scope>
</reference>
<dbReference type="CDD" id="cd01672">
    <property type="entry name" value="TMPK"/>
    <property type="match status" value="1"/>
</dbReference>
<evidence type="ECO:0000256" key="1">
    <source>
        <dbReference type="ARBA" id="ARBA00009776"/>
    </source>
</evidence>
<dbReference type="STRING" id="2756.BFR44_05735"/>
<keyword evidence="4 11" id="KW-0808">Transferase</keyword>
<dbReference type="GO" id="GO:0005829">
    <property type="term" value="C:cytosol"/>
    <property type="evidence" value="ECO:0007669"/>
    <property type="project" value="TreeGrafter"/>
</dbReference>
<dbReference type="EMBL" id="CP023483">
    <property type="protein sequence ID" value="ATF26004.1"/>
    <property type="molecule type" value="Genomic_DNA"/>
</dbReference>
<evidence type="ECO:0000256" key="5">
    <source>
        <dbReference type="ARBA" id="ARBA00022727"/>
    </source>
</evidence>
<dbReference type="OrthoDB" id="9774907at2"/>
<evidence type="ECO:0000313" key="13">
    <source>
        <dbReference type="EMBL" id="ATF26004.1"/>
    </source>
</evidence>
<name>A0A1D2KF56_BROTH</name>
<comment type="similarity">
    <text evidence="1 11">Belongs to the thymidylate kinase family.</text>
</comment>
<evidence type="ECO:0000256" key="4">
    <source>
        <dbReference type="ARBA" id="ARBA00022679"/>
    </source>
</evidence>
<dbReference type="PANTHER" id="PTHR10344:SF4">
    <property type="entry name" value="UMP-CMP KINASE 2, MITOCHONDRIAL"/>
    <property type="match status" value="1"/>
</dbReference>
<keyword evidence="6 11" id="KW-0547">Nucleotide-binding</keyword>
<keyword evidence="7 11" id="KW-0418">Kinase</keyword>
<dbReference type="SUPFAM" id="SSF52540">
    <property type="entry name" value="P-loop containing nucleoside triphosphate hydrolases"/>
    <property type="match status" value="1"/>
</dbReference>
<dbReference type="AlphaFoldDB" id="A0A1D2KF56"/>
<dbReference type="GO" id="GO:0004798">
    <property type="term" value="F:dTMP kinase activity"/>
    <property type="evidence" value="ECO:0007669"/>
    <property type="project" value="UniProtKB-UniRule"/>
</dbReference>
<evidence type="ECO:0000256" key="11">
    <source>
        <dbReference type="HAMAP-Rule" id="MF_00165"/>
    </source>
</evidence>
<dbReference type="Proteomes" id="UP000243591">
    <property type="component" value="Chromosome"/>
</dbReference>
<dbReference type="GeneID" id="66537359"/>
<dbReference type="GO" id="GO:0006233">
    <property type="term" value="P:dTDP biosynthetic process"/>
    <property type="evidence" value="ECO:0007669"/>
    <property type="project" value="InterPro"/>
</dbReference>
<dbReference type="EC" id="2.7.4.9" evidence="2 11"/>
<dbReference type="InterPro" id="IPR018094">
    <property type="entry name" value="Thymidylate_kinase"/>
</dbReference>
<dbReference type="GO" id="GO:0006235">
    <property type="term" value="P:dTTP biosynthetic process"/>
    <property type="evidence" value="ECO:0007669"/>
    <property type="project" value="UniProtKB-UniRule"/>
</dbReference>
<accession>A0A1D2KF56</accession>
<organism evidence="13 15">
    <name type="scientific">Brochothrix thermosphacta</name>
    <name type="common">Microbacterium thermosphactum</name>
    <dbReference type="NCBI Taxonomy" id="2756"/>
    <lineage>
        <taxon>Bacteria</taxon>
        <taxon>Bacillati</taxon>
        <taxon>Bacillota</taxon>
        <taxon>Bacilli</taxon>
        <taxon>Bacillales</taxon>
        <taxon>Listeriaceae</taxon>
        <taxon>Brochothrix</taxon>
    </lineage>
</organism>
<keyword evidence="8 11" id="KW-0067">ATP-binding</keyword>
<dbReference type="RefSeq" id="WP_029091302.1">
    <property type="nucleotide sequence ID" value="NZ_CBCPIX010000003.1"/>
</dbReference>
<keyword evidence="5 11" id="KW-0545">Nucleotide biosynthesis</keyword>
<evidence type="ECO:0000256" key="3">
    <source>
        <dbReference type="ARBA" id="ARBA00017144"/>
    </source>
</evidence>
<dbReference type="InterPro" id="IPR039430">
    <property type="entry name" value="Thymidylate_kin-like_dom"/>
</dbReference>
<evidence type="ECO:0000256" key="2">
    <source>
        <dbReference type="ARBA" id="ARBA00012980"/>
    </source>
</evidence>
<dbReference type="EMBL" id="OUNC01000056">
    <property type="protein sequence ID" value="SPP29736.1"/>
    <property type="molecule type" value="Genomic_DNA"/>
</dbReference>
<feature type="domain" description="Thymidylate kinase-like" evidence="12">
    <location>
        <begin position="9"/>
        <end position="201"/>
    </location>
</feature>
<evidence type="ECO:0000313" key="16">
    <source>
        <dbReference type="Proteomes" id="UP000270190"/>
    </source>
</evidence>
<keyword evidence="15" id="KW-1185">Reference proteome</keyword>
<dbReference type="HAMAP" id="MF_00165">
    <property type="entry name" value="Thymidylate_kinase"/>
    <property type="match status" value="1"/>
</dbReference>
<comment type="catalytic activity">
    <reaction evidence="9 11">
        <text>dTMP + ATP = dTDP + ADP</text>
        <dbReference type="Rhea" id="RHEA:13517"/>
        <dbReference type="ChEBI" id="CHEBI:30616"/>
        <dbReference type="ChEBI" id="CHEBI:58369"/>
        <dbReference type="ChEBI" id="CHEBI:63528"/>
        <dbReference type="ChEBI" id="CHEBI:456216"/>
        <dbReference type="EC" id="2.7.4.9"/>
    </reaction>
</comment>
<dbReference type="Proteomes" id="UP000270190">
    <property type="component" value="Unassembled WGS sequence"/>
</dbReference>
<evidence type="ECO:0000256" key="8">
    <source>
        <dbReference type="ARBA" id="ARBA00022840"/>
    </source>
</evidence>
<sequence length="220" mass="25036">MTKGFFMTLEGPEGSGKTTVAKLLVERLEKEVEKSIVLTREPGGIAIAEKIRDVILDVSHTMMDARTEALLYAASRRQHLVEKVMPALTDGKVVVCDRFVDSSLAYQGYGRNIGVDNVWEMNQFAIADLMPQVTFYLDVPIEVGFERIYANKDREINRLDLEKKEFHETVVEGYRQVIERFPERIVVINANQAVEEVTEAIIQTLKQRFPDIFRTLKGGI</sequence>
<gene>
    <name evidence="11 14" type="primary">tmk</name>
    <name evidence="14" type="ORF">BTBSAS_60039</name>
    <name evidence="13" type="ORF">CNY62_06070</name>
</gene>
<dbReference type="GO" id="GO:0005524">
    <property type="term" value="F:ATP binding"/>
    <property type="evidence" value="ECO:0007669"/>
    <property type="project" value="UniProtKB-UniRule"/>
</dbReference>
<evidence type="ECO:0000313" key="15">
    <source>
        <dbReference type="Proteomes" id="UP000243591"/>
    </source>
</evidence>
<evidence type="ECO:0000313" key="14">
    <source>
        <dbReference type="EMBL" id="SPP29736.1"/>
    </source>
</evidence>
<dbReference type="InterPro" id="IPR027417">
    <property type="entry name" value="P-loop_NTPase"/>
</dbReference>